<comment type="caution">
    <text evidence="2">The sequence shown here is derived from an EMBL/GenBank/DDBJ whole genome shotgun (WGS) entry which is preliminary data.</text>
</comment>
<evidence type="ECO:0000313" key="2">
    <source>
        <dbReference type="EMBL" id="RNF00206.1"/>
    </source>
</evidence>
<feature type="region of interest" description="Disordered" evidence="1">
    <location>
        <begin position="55"/>
        <end position="74"/>
    </location>
</feature>
<dbReference type="EMBL" id="MKKU01000901">
    <property type="protein sequence ID" value="RNF00206.1"/>
    <property type="molecule type" value="Genomic_DNA"/>
</dbReference>
<dbReference type="RefSeq" id="XP_029224197.1">
    <property type="nucleotide sequence ID" value="XM_029375700.1"/>
</dbReference>
<proteinExistence type="predicted"/>
<accession>A0A3S5IQH3</accession>
<protein>
    <submittedName>
        <fullName evidence="2">Uncharacterized protein</fullName>
    </submittedName>
</protein>
<name>A0A3S5IQH3_9TRYP</name>
<dbReference type="Proteomes" id="UP000284403">
    <property type="component" value="Unassembled WGS sequence"/>
</dbReference>
<organism evidence="2 3">
    <name type="scientific">Trypanosoma conorhini</name>
    <dbReference type="NCBI Taxonomy" id="83891"/>
    <lineage>
        <taxon>Eukaryota</taxon>
        <taxon>Discoba</taxon>
        <taxon>Euglenozoa</taxon>
        <taxon>Kinetoplastea</taxon>
        <taxon>Metakinetoplastina</taxon>
        <taxon>Trypanosomatida</taxon>
        <taxon>Trypanosomatidae</taxon>
        <taxon>Trypanosoma</taxon>
    </lineage>
</organism>
<dbReference type="AlphaFoldDB" id="A0A3S5IQH3"/>
<keyword evidence="3" id="KW-1185">Reference proteome</keyword>
<sequence>MRPALLPAFSLTQYRTRRRAARLPADAEVQALPPACVPPALRRLRLPRRRLWPSTDAVRGAPAPRRRRPGRDQRGVGRVFRDFTLPCGLLYGCAGPFPPMRVCLLTGGLGGAAAWPGVRRIRPGERDRLLRALRRDGHPRRSRWGVAYAVALAEASPPPMRLRRRWPGVAPPCSPPWA</sequence>
<evidence type="ECO:0000256" key="1">
    <source>
        <dbReference type="SAM" id="MobiDB-lite"/>
    </source>
</evidence>
<evidence type="ECO:0000313" key="3">
    <source>
        <dbReference type="Proteomes" id="UP000284403"/>
    </source>
</evidence>
<gene>
    <name evidence="2" type="ORF">Tco025E_08865</name>
</gene>
<reference evidence="2 3" key="1">
    <citation type="journal article" date="2018" name="BMC Genomics">
        <title>Genomic comparison of Trypanosoma conorhini and Trypanosoma rangeli to Trypanosoma cruzi strains of high and low virulence.</title>
        <authorList>
            <person name="Bradwell K.R."/>
            <person name="Koparde V.N."/>
            <person name="Matveyev A.V."/>
            <person name="Serrano M.G."/>
            <person name="Alves J.M."/>
            <person name="Parikh H."/>
            <person name="Huang B."/>
            <person name="Lee V."/>
            <person name="Espinosa-Alvarez O."/>
            <person name="Ortiz P.A."/>
            <person name="Costa-Martins A.G."/>
            <person name="Teixeira M.M."/>
            <person name="Buck G.A."/>
        </authorList>
    </citation>
    <scope>NUCLEOTIDE SEQUENCE [LARGE SCALE GENOMIC DNA]</scope>
    <source>
        <strain evidence="2 3">025E</strain>
    </source>
</reference>
<dbReference type="GeneID" id="40322476"/>